<proteinExistence type="predicted"/>
<dbReference type="Gene3D" id="3.30.200.20">
    <property type="entry name" value="Phosphorylase Kinase, domain 1"/>
    <property type="match status" value="1"/>
</dbReference>
<comment type="caution">
    <text evidence="9">The sequence shown here is derived from an EMBL/GenBank/DDBJ whole genome shotgun (WGS) entry which is preliminary data.</text>
</comment>
<keyword evidence="10" id="KW-1185">Reference proteome</keyword>
<comment type="subcellular location">
    <subcellularLocation>
        <location evidence="1">Membrane</location>
        <topology evidence="1">Single-pass membrane protein</topology>
    </subcellularLocation>
</comment>
<keyword evidence="6" id="KW-0547">Nucleotide-binding</keyword>
<evidence type="ECO:0000256" key="5">
    <source>
        <dbReference type="ARBA" id="ARBA00023136"/>
    </source>
</evidence>
<evidence type="ECO:0000313" key="10">
    <source>
        <dbReference type="Proteomes" id="UP001206925"/>
    </source>
</evidence>
<dbReference type="GO" id="GO:0016020">
    <property type="term" value="C:membrane"/>
    <property type="evidence" value="ECO:0007669"/>
    <property type="project" value="UniProtKB-SubCell"/>
</dbReference>
<dbReference type="GO" id="GO:0005524">
    <property type="term" value="F:ATP binding"/>
    <property type="evidence" value="ECO:0007669"/>
    <property type="project" value="UniProtKB-UniRule"/>
</dbReference>
<dbReference type="InterPro" id="IPR017441">
    <property type="entry name" value="Protein_kinase_ATP_BS"/>
</dbReference>
<keyword evidence="6" id="KW-0067">ATP-binding</keyword>
<reference evidence="9" key="1">
    <citation type="submission" date="2022-06" db="EMBL/GenBank/DDBJ databases">
        <title>Uncovering the hologenomic basis of an extraordinary plant invasion.</title>
        <authorList>
            <person name="Bieker V.C."/>
            <person name="Martin M.D."/>
            <person name="Gilbert T."/>
            <person name="Hodgins K."/>
            <person name="Battlay P."/>
            <person name="Petersen B."/>
            <person name="Wilson J."/>
        </authorList>
    </citation>
    <scope>NUCLEOTIDE SEQUENCE</scope>
    <source>
        <strain evidence="9">AA19_3_7</strain>
        <tissue evidence="9">Leaf</tissue>
    </source>
</reference>
<keyword evidence="2 7" id="KW-0812">Transmembrane</keyword>
<gene>
    <name evidence="9" type="ORF">M8C21_006946</name>
</gene>
<feature type="transmembrane region" description="Helical" evidence="7">
    <location>
        <begin position="38"/>
        <end position="60"/>
    </location>
</feature>
<evidence type="ECO:0000256" key="4">
    <source>
        <dbReference type="ARBA" id="ARBA00022989"/>
    </source>
</evidence>
<protein>
    <recommendedName>
        <fullName evidence="8">Protein kinase domain-containing protein</fullName>
    </recommendedName>
</protein>
<evidence type="ECO:0000256" key="6">
    <source>
        <dbReference type="PROSITE-ProRule" id="PRU10141"/>
    </source>
</evidence>
<keyword evidence="4 7" id="KW-1133">Transmembrane helix</keyword>
<dbReference type="InterPro" id="IPR011009">
    <property type="entry name" value="Kinase-like_dom_sf"/>
</dbReference>
<feature type="domain" description="Protein kinase" evidence="8">
    <location>
        <begin position="98"/>
        <end position="155"/>
    </location>
</feature>
<dbReference type="Proteomes" id="UP001206925">
    <property type="component" value="Unassembled WGS sequence"/>
</dbReference>
<dbReference type="GO" id="GO:0004672">
    <property type="term" value="F:protein kinase activity"/>
    <property type="evidence" value="ECO:0007669"/>
    <property type="project" value="InterPro"/>
</dbReference>
<accession>A0AAD5BKA8</accession>
<dbReference type="InterPro" id="IPR000719">
    <property type="entry name" value="Prot_kinase_dom"/>
</dbReference>
<dbReference type="PANTHER" id="PTHR47974:SF9">
    <property type="entry name" value="RECEPTOR-LIKE SERINE_THREONINE-PROTEIN KINASE"/>
    <property type="match status" value="1"/>
</dbReference>
<evidence type="ECO:0000256" key="3">
    <source>
        <dbReference type="ARBA" id="ARBA00022729"/>
    </source>
</evidence>
<name>A0AAD5BKA8_AMBAR</name>
<feature type="binding site" evidence="6">
    <location>
        <position position="126"/>
    </location>
    <ligand>
        <name>ATP</name>
        <dbReference type="ChEBI" id="CHEBI:30616"/>
    </ligand>
</feature>
<evidence type="ECO:0000256" key="2">
    <source>
        <dbReference type="ARBA" id="ARBA00022692"/>
    </source>
</evidence>
<keyword evidence="5 7" id="KW-0472">Membrane</keyword>
<dbReference type="PROSITE" id="PS50011">
    <property type="entry name" value="PROTEIN_KINASE_DOM"/>
    <property type="match status" value="1"/>
</dbReference>
<sequence>MLTGEVPSSLLKKNLVLNYTGNVSLNKGSNGGGRNRNIIIGVVIGAAALFLGFITSCLLLRQRKNSKTEPKRSMPVMNNAATEAAQSFTLSELQNATKNFANKVGSGGYGTVYYGKLNDGREIAVKILENNNVYQGKKEFANEVTFGEPSFTNPS</sequence>
<dbReference type="EMBL" id="JAMZMK010012149">
    <property type="protein sequence ID" value="KAI7724832.1"/>
    <property type="molecule type" value="Genomic_DNA"/>
</dbReference>
<evidence type="ECO:0000256" key="7">
    <source>
        <dbReference type="SAM" id="Phobius"/>
    </source>
</evidence>
<evidence type="ECO:0000313" key="9">
    <source>
        <dbReference type="EMBL" id="KAI7724832.1"/>
    </source>
</evidence>
<keyword evidence="3" id="KW-0732">Signal</keyword>
<dbReference type="PROSITE" id="PS00107">
    <property type="entry name" value="PROTEIN_KINASE_ATP"/>
    <property type="match status" value="1"/>
</dbReference>
<evidence type="ECO:0000259" key="8">
    <source>
        <dbReference type="PROSITE" id="PS50011"/>
    </source>
</evidence>
<evidence type="ECO:0000256" key="1">
    <source>
        <dbReference type="ARBA" id="ARBA00004167"/>
    </source>
</evidence>
<dbReference type="PANTHER" id="PTHR47974">
    <property type="entry name" value="OS07G0415500 PROTEIN"/>
    <property type="match status" value="1"/>
</dbReference>
<dbReference type="AlphaFoldDB" id="A0AAD5BKA8"/>
<organism evidence="9 10">
    <name type="scientific">Ambrosia artemisiifolia</name>
    <name type="common">Common ragweed</name>
    <dbReference type="NCBI Taxonomy" id="4212"/>
    <lineage>
        <taxon>Eukaryota</taxon>
        <taxon>Viridiplantae</taxon>
        <taxon>Streptophyta</taxon>
        <taxon>Embryophyta</taxon>
        <taxon>Tracheophyta</taxon>
        <taxon>Spermatophyta</taxon>
        <taxon>Magnoliopsida</taxon>
        <taxon>eudicotyledons</taxon>
        <taxon>Gunneridae</taxon>
        <taxon>Pentapetalae</taxon>
        <taxon>asterids</taxon>
        <taxon>campanulids</taxon>
        <taxon>Asterales</taxon>
        <taxon>Asteraceae</taxon>
        <taxon>Asteroideae</taxon>
        <taxon>Heliantheae alliance</taxon>
        <taxon>Heliantheae</taxon>
        <taxon>Ambrosia</taxon>
    </lineage>
</organism>
<dbReference type="SUPFAM" id="SSF56112">
    <property type="entry name" value="Protein kinase-like (PK-like)"/>
    <property type="match status" value="1"/>
</dbReference>